<organism evidence="1 2">
    <name type="scientific">Chryseolinea serpens</name>
    <dbReference type="NCBI Taxonomy" id="947013"/>
    <lineage>
        <taxon>Bacteria</taxon>
        <taxon>Pseudomonadati</taxon>
        <taxon>Bacteroidota</taxon>
        <taxon>Cytophagia</taxon>
        <taxon>Cytophagales</taxon>
        <taxon>Fulvivirgaceae</taxon>
        <taxon>Chryseolinea</taxon>
    </lineage>
</organism>
<reference evidence="1 2" key="1">
    <citation type="submission" date="2016-11" db="EMBL/GenBank/DDBJ databases">
        <authorList>
            <person name="Jaros S."/>
            <person name="Januszkiewicz K."/>
            <person name="Wedrychowicz H."/>
        </authorList>
    </citation>
    <scope>NUCLEOTIDE SEQUENCE [LARGE SCALE GENOMIC DNA]</scope>
    <source>
        <strain evidence="1 2">DSM 24574</strain>
    </source>
</reference>
<sequence>MRSVAISILLVGLLAQCHEPNIANRDYFPLNENTDWEYLHQYFATDDNKTFLWADTIKLTIKGDTVLDGITYKKVVDDQGAIDKALRKEGNKYYGRSHEVYQGFTNEYLFLDEDATLNTTWTNDKGNGNRTVYTVVAVNGTRTYNSTTYKEVMELKVEYYLGDDLNYTTRHYYARGVGEIYAFYPYPSSFTYSDLDISLLNYAP</sequence>
<dbReference type="STRING" id="947013.SAMN04488109_4316"/>
<evidence type="ECO:0000313" key="2">
    <source>
        <dbReference type="Proteomes" id="UP000184212"/>
    </source>
</evidence>
<dbReference type="OrthoDB" id="666482at2"/>
<dbReference type="AlphaFoldDB" id="A0A1M5TWY0"/>
<evidence type="ECO:0000313" key="1">
    <source>
        <dbReference type="EMBL" id="SHH55106.1"/>
    </source>
</evidence>
<keyword evidence="2" id="KW-1185">Reference proteome</keyword>
<gene>
    <name evidence="1" type="ORF">SAMN04488109_4316</name>
</gene>
<dbReference type="RefSeq" id="WP_073138094.1">
    <property type="nucleotide sequence ID" value="NZ_FQWQ01000003.1"/>
</dbReference>
<protein>
    <submittedName>
        <fullName evidence="1">Uncharacterized protein</fullName>
    </submittedName>
</protein>
<accession>A0A1M5TWY0</accession>
<dbReference type="Proteomes" id="UP000184212">
    <property type="component" value="Unassembled WGS sequence"/>
</dbReference>
<name>A0A1M5TWY0_9BACT</name>
<dbReference type="EMBL" id="FQWQ01000003">
    <property type="protein sequence ID" value="SHH55106.1"/>
    <property type="molecule type" value="Genomic_DNA"/>
</dbReference>
<proteinExistence type="predicted"/>